<feature type="signal peptide" evidence="10">
    <location>
        <begin position="1"/>
        <end position="41"/>
    </location>
</feature>
<dbReference type="GO" id="GO:0004715">
    <property type="term" value="F:non-membrane spanning protein tyrosine kinase activity"/>
    <property type="evidence" value="ECO:0007669"/>
    <property type="project" value="UniProtKB-EC"/>
</dbReference>
<proteinExistence type="predicted"/>
<keyword evidence="6" id="KW-0067">ATP-binding</keyword>
<feature type="region of interest" description="Disordered" evidence="8">
    <location>
        <begin position="327"/>
        <end position="349"/>
    </location>
</feature>
<keyword evidence="3" id="KW-0808">Transferase</keyword>
<keyword evidence="2" id="KW-0728">SH3 domain</keyword>
<keyword evidence="10" id="KW-0732">Signal</keyword>
<dbReference type="Gene3D" id="1.10.150.50">
    <property type="entry name" value="Transcription Factor, Ets-1"/>
    <property type="match status" value="1"/>
</dbReference>
<organism evidence="12 13">
    <name type="scientific">Pycnococcus provasolii</name>
    <dbReference type="NCBI Taxonomy" id="41880"/>
    <lineage>
        <taxon>Eukaryota</taxon>
        <taxon>Viridiplantae</taxon>
        <taxon>Chlorophyta</taxon>
        <taxon>Pseudoscourfieldiophyceae</taxon>
        <taxon>Pseudoscourfieldiales</taxon>
        <taxon>Pycnococcaceae</taxon>
        <taxon>Pycnococcus</taxon>
    </lineage>
</organism>
<evidence type="ECO:0000256" key="7">
    <source>
        <dbReference type="ARBA" id="ARBA00023137"/>
    </source>
</evidence>
<name>A0A830HJ95_9CHLO</name>
<keyword evidence="7" id="KW-0829">Tyrosine-protein kinase</keyword>
<keyword evidence="9" id="KW-1133">Transmembrane helix</keyword>
<evidence type="ECO:0000259" key="11">
    <source>
        <dbReference type="Pfam" id="PF22931"/>
    </source>
</evidence>
<dbReference type="SUPFAM" id="SSF47769">
    <property type="entry name" value="SAM/Pointed domain"/>
    <property type="match status" value="1"/>
</dbReference>
<dbReference type="EMBL" id="BNJQ01000009">
    <property type="protein sequence ID" value="GHP05107.1"/>
    <property type="molecule type" value="Genomic_DNA"/>
</dbReference>
<dbReference type="InterPro" id="IPR055175">
    <property type="entry name" value="ACK/TNK-like_SAM"/>
</dbReference>
<dbReference type="InterPro" id="IPR013761">
    <property type="entry name" value="SAM/pointed_sf"/>
</dbReference>
<accession>A0A830HJ95</accession>
<feature type="domain" description="ACK/TNK-like SAM" evidence="11">
    <location>
        <begin position="396"/>
        <end position="447"/>
    </location>
</feature>
<dbReference type="EC" id="2.7.10.2" evidence="1"/>
<evidence type="ECO:0000256" key="6">
    <source>
        <dbReference type="ARBA" id="ARBA00022840"/>
    </source>
</evidence>
<feature type="region of interest" description="Disordered" evidence="8">
    <location>
        <begin position="112"/>
        <end position="145"/>
    </location>
</feature>
<evidence type="ECO:0000256" key="10">
    <source>
        <dbReference type="SAM" id="SignalP"/>
    </source>
</evidence>
<feature type="chain" id="PRO_5032582336" description="non-specific protein-tyrosine kinase" evidence="10">
    <location>
        <begin position="42"/>
        <end position="450"/>
    </location>
</feature>
<evidence type="ECO:0000256" key="8">
    <source>
        <dbReference type="SAM" id="MobiDB-lite"/>
    </source>
</evidence>
<evidence type="ECO:0000256" key="5">
    <source>
        <dbReference type="ARBA" id="ARBA00022777"/>
    </source>
</evidence>
<keyword evidence="5" id="KW-0418">Kinase</keyword>
<protein>
    <recommendedName>
        <fullName evidence="1">non-specific protein-tyrosine kinase</fullName>
        <ecNumber evidence="1">2.7.10.2</ecNumber>
    </recommendedName>
</protein>
<evidence type="ECO:0000256" key="3">
    <source>
        <dbReference type="ARBA" id="ARBA00022679"/>
    </source>
</evidence>
<feature type="compositionally biased region" description="Pro residues" evidence="8">
    <location>
        <begin position="112"/>
        <end position="140"/>
    </location>
</feature>
<evidence type="ECO:0000313" key="12">
    <source>
        <dbReference type="EMBL" id="GHP05107.1"/>
    </source>
</evidence>
<keyword evidence="9" id="KW-0472">Membrane</keyword>
<dbReference type="Proteomes" id="UP000660262">
    <property type="component" value="Unassembled WGS sequence"/>
</dbReference>
<dbReference type="GO" id="GO:0005524">
    <property type="term" value="F:ATP binding"/>
    <property type="evidence" value="ECO:0007669"/>
    <property type="project" value="UniProtKB-KW"/>
</dbReference>
<keyword evidence="13" id="KW-1185">Reference proteome</keyword>
<comment type="caution">
    <text evidence="12">The sequence shown here is derived from an EMBL/GenBank/DDBJ whole genome shotgun (WGS) entry which is preliminary data.</text>
</comment>
<evidence type="ECO:0000313" key="13">
    <source>
        <dbReference type="Proteomes" id="UP000660262"/>
    </source>
</evidence>
<dbReference type="SUPFAM" id="SSF101447">
    <property type="entry name" value="Formin homology 2 domain (FH2 domain)"/>
    <property type="match status" value="1"/>
</dbReference>
<dbReference type="AlphaFoldDB" id="A0A830HJ95"/>
<sequence>MALFPQCTGPLFPTRVALRLPLFKLMMVALTASYVVQVANAVTAGCKCSTLGDGKCDDNSGVGAQNCDSAACDFDAGDCIAKYKDFHDLAMDTDREAARGVLMACFVYPSPPPSPKPPPSPPPPSPPPSPPPPSPPPPSPPKKKGDAAGIAVGVIFAVIVLCVAPCAWSYYRRKVAKDDRDDTVYDMVPVQVAKAQENCLQDFCLCGTSAPDNGGRKFYTMDYAVPPGINTLAPILVTVPDGMPGAGQELQWKKPPAFSSGTVVSNITYYYDDIPPTSTMPAAITMQPMPFATTAPMATAAVAVPQPVAMPTPTPYHVVASGVPMNYNATTAAPPPPPQQQQQEEQQARSIEMMSVTHLPPPPPHQPEVAIPMPTSIGGDEETTAAAAEDEKDMVLALLTSVRLDKYASAFEELGLRDVQDFYEVTDDDLTALGMSELEKRRFKSQVQSK</sequence>
<evidence type="ECO:0000256" key="2">
    <source>
        <dbReference type="ARBA" id="ARBA00022443"/>
    </source>
</evidence>
<gene>
    <name evidence="12" type="ORF">PPROV_000385900</name>
</gene>
<evidence type="ECO:0000256" key="4">
    <source>
        <dbReference type="ARBA" id="ARBA00022741"/>
    </source>
</evidence>
<dbReference type="Pfam" id="PF22931">
    <property type="entry name" value="SAM_TNK"/>
    <property type="match status" value="1"/>
</dbReference>
<reference evidence="12" key="1">
    <citation type="submission" date="2020-10" db="EMBL/GenBank/DDBJ databases">
        <title>Unveiling of a novel bifunctional photoreceptor, Dualchrome1, isolated from a cosmopolitan green alga.</title>
        <authorList>
            <person name="Suzuki S."/>
            <person name="Kawachi M."/>
        </authorList>
    </citation>
    <scope>NUCLEOTIDE SEQUENCE</scope>
    <source>
        <strain evidence="12">NIES 2893</strain>
    </source>
</reference>
<feature type="transmembrane region" description="Helical" evidence="9">
    <location>
        <begin position="147"/>
        <end position="171"/>
    </location>
</feature>
<evidence type="ECO:0000256" key="1">
    <source>
        <dbReference type="ARBA" id="ARBA00011903"/>
    </source>
</evidence>
<evidence type="ECO:0000256" key="9">
    <source>
        <dbReference type="SAM" id="Phobius"/>
    </source>
</evidence>
<keyword evidence="4" id="KW-0547">Nucleotide-binding</keyword>
<keyword evidence="9" id="KW-0812">Transmembrane</keyword>